<dbReference type="GO" id="GO:0016887">
    <property type="term" value="F:ATP hydrolysis activity"/>
    <property type="evidence" value="ECO:0007669"/>
    <property type="project" value="InterPro"/>
</dbReference>
<dbReference type="Pfam" id="PF00004">
    <property type="entry name" value="AAA"/>
    <property type="match status" value="1"/>
</dbReference>
<keyword evidence="3" id="KW-0547">Nucleotide-binding</keyword>
<proteinExistence type="inferred from homology"/>
<dbReference type="PANTHER" id="PTHR46765:SF1">
    <property type="entry name" value="P-LOOP CONTAINING NUCLEOSIDE TRIPHOSPHATE HYDROLASES SUPERFAMILY PROTEIN"/>
    <property type="match status" value="1"/>
</dbReference>
<dbReference type="InterPro" id="IPR053016">
    <property type="entry name" value="CTF18-RFC_complex"/>
</dbReference>
<dbReference type="Proteomes" id="UP000310189">
    <property type="component" value="Unassembled WGS sequence"/>
</dbReference>
<feature type="region of interest" description="Disordered" evidence="9">
    <location>
        <begin position="149"/>
        <end position="168"/>
    </location>
</feature>
<evidence type="ECO:0000256" key="4">
    <source>
        <dbReference type="ARBA" id="ARBA00022840"/>
    </source>
</evidence>
<comment type="similarity">
    <text evidence="8">Belongs to the activator 1 small subunits family. CTF18 subfamily.</text>
</comment>
<sequence length="790" mass="88103">MDILTENNGVDHASDPQPPTKEPSFNMLDDDDEDVDMDENATRNRFTDSRDENGAGISQEDASMKVAEDAETLAETVTKPAPVSVPNPQPIPRSQPLNTIRMAPVHATTTSGVSLSFGRKKKVEGLRDTRDLEPRSGYLERPVHKLITEIDSTPSTSSQPPVYSNDSHDSRLWTDKYKPSKFTDLMGDDRLNRQVMSWLKEWDKCVFNKNTADSQYKRKRDAEPYAYRDPYNLGRPQERVLLVSGPPGLGKTTLAYVIAKHAGYRVFEVNASDDRTARTVDEKLKSALDVNPITFDGKVDKRPTLVLVDEVDGATGEGSGGFVRQLINIASDYVPKKRKNGTTQPRLLLRPIICICNDLYAPSLRSLRPLARIVRYKPPSTLATVTRLKDICNEEDMPSDTKSLNMLAESSGGDIRNCLNTLQVSGVLDNRLNSNVLPQFMKNNNTTELQSAIASNTKDASRSVASVMQQIFKLQKSKTPSINPAIDAITECGEYDKISQSCFQGYLQARVNDSRWDRYLTVIDALTDSDIRSGLGDLYIPYHLSKFHLHFSNINNSHIGVAGSTDYDAYVERVNNTEIAKSFKTLLPHSLYRCYDIKNLITEFCPLLTQILAINVKLTNAQVSTEGDRRRLERAVSICVDLGLELRIDKDEDNKALIKMEPGIDALTQLFATSSLSSFSTKQLLFKEINHEKTRRRTEKVKSDKPSLNDKYGLPINVDAAAASGAVKDATPTDFFGRQLPKSDKGKSTNTNTTTNASQTPQNTAIPPHYKYFEGFSNAVRKPIKMSQLL</sequence>
<feature type="compositionally biased region" description="Low complexity" evidence="9">
    <location>
        <begin position="748"/>
        <end position="765"/>
    </location>
</feature>
<evidence type="ECO:0000256" key="7">
    <source>
        <dbReference type="ARBA" id="ARBA00023306"/>
    </source>
</evidence>
<feature type="compositionally biased region" description="Basic and acidic residues" evidence="9">
    <location>
        <begin position="40"/>
        <end position="53"/>
    </location>
</feature>
<evidence type="ECO:0000256" key="9">
    <source>
        <dbReference type="SAM" id="MobiDB-lite"/>
    </source>
</evidence>
<accession>A0A4T0FL60</accession>
<dbReference type="GO" id="GO:0006260">
    <property type="term" value="P:DNA replication"/>
    <property type="evidence" value="ECO:0007669"/>
    <property type="project" value="UniProtKB-KW"/>
</dbReference>
<dbReference type="AlphaFoldDB" id="A0A4T0FL60"/>
<keyword evidence="5" id="KW-0238">DNA-binding</keyword>
<dbReference type="Gene3D" id="3.40.50.300">
    <property type="entry name" value="P-loop containing nucleotide triphosphate hydrolases"/>
    <property type="match status" value="1"/>
</dbReference>
<evidence type="ECO:0000313" key="12">
    <source>
        <dbReference type="Proteomes" id="UP000310189"/>
    </source>
</evidence>
<comment type="caution">
    <text evidence="11">The sequence shown here is derived from an EMBL/GenBank/DDBJ whole genome shotgun (WGS) entry which is preliminary data.</text>
</comment>
<protein>
    <recommendedName>
        <fullName evidence="10">AAA+ ATPase domain-containing protein</fullName>
    </recommendedName>
</protein>
<keyword evidence="4" id="KW-0067">ATP-binding</keyword>
<dbReference type="Gene3D" id="1.10.8.60">
    <property type="match status" value="1"/>
</dbReference>
<dbReference type="GO" id="GO:0003677">
    <property type="term" value="F:DNA binding"/>
    <property type="evidence" value="ECO:0007669"/>
    <property type="project" value="UniProtKB-KW"/>
</dbReference>
<dbReference type="GO" id="GO:0005524">
    <property type="term" value="F:ATP binding"/>
    <property type="evidence" value="ECO:0007669"/>
    <property type="project" value="UniProtKB-KW"/>
</dbReference>
<name>A0A4T0FL60_9BASI</name>
<feature type="compositionally biased region" description="Polar residues" evidence="9">
    <location>
        <begin position="150"/>
        <end position="165"/>
    </location>
</feature>
<feature type="compositionally biased region" description="Acidic residues" evidence="9">
    <location>
        <begin position="28"/>
        <end position="39"/>
    </location>
</feature>
<dbReference type="EMBL" id="SPNW01000055">
    <property type="protein sequence ID" value="TIA87456.1"/>
    <property type="molecule type" value="Genomic_DNA"/>
</dbReference>
<feature type="region of interest" description="Disordered" evidence="9">
    <location>
        <begin position="1"/>
        <end position="72"/>
    </location>
</feature>
<keyword evidence="12" id="KW-1185">Reference proteome</keyword>
<evidence type="ECO:0000256" key="5">
    <source>
        <dbReference type="ARBA" id="ARBA00023125"/>
    </source>
</evidence>
<evidence type="ECO:0000259" key="10">
    <source>
        <dbReference type="SMART" id="SM00382"/>
    </source>
</evidence>
<dbReference type="CDD" id="cd00009">
    <property type="entry name" value="AAA"/>
    <property type="match status" value="1"/>
</dbReference>
<dbReference type="SMART" id="SM00382">
    <property type="entry name" value="AAA"/>
    <property type="match status" value="1"/>
</dbReference>
<dbReference type="InterPro" id="IPR027417">
    <property type="entry name" value="P-loop_NTPase"/>
</dbReference>
<evidence type="ECO:0000256" key="3">
    <source>
        <dbReference type="ARBA" id="ARBA00022741"/>
    </source>
</evidence>
<evidence type="ECO:0000256" key="1">
    <source>
        <dbReference type="ARBA" id="ARBA00004123"/>
    </source>
</evidence>
<reference evidence="11 12" key="1">
    <citation type="submission" date="2019-03" db="EMBL/GenBank/DDBJ databases">
        <title>Sequencing 23 genomes of Wallemia ichthyophaga.</title>
        <authorList>
            <person name="Gostincar C."/>
        </authorList>
    </citation>
    <scope>NUCLEOTIDE SEQUENCE [LARGE SCALE GENOMIC DNA]</scope>
    <source>
        <strain evidence="11 12">EXF-5753</strain>
    </source>
</reference>
<dbReference type="OrthoDB" id="2195431at2759"/>
<feature type="domain" description="AAA+ ATPase" evidence="10">
    <location>
        <begin position="237"/>
        <end position="379"/>
    </location>
</feature>
<comment type="subcellular location">
    <subcellularLocation>
        <location evidence="1">Nucleus</location>
    </subcellularLocation>
</comment>
<gene>
    <name evidence="11" type="ORF">E3P99_03163</name>
</gene>
<dbReference type="CDD" id="cd18140">
    <property type="entry name" value="HLD_clamp_RFC"/>
    <property type="match status" value="1"/>
</dbReference>
<evidence type="ECO:0000256" key="2">
    <source>
        <dbReference type="ARBA" id="ARBA00022705"/>
    </source>
</evidence>
<dbReference type="GO" id="GO:0005634">
    <property type="term" value="C:nucleus"/>
    <property type="evidence" value="ECO:0007669"/>
    <property type="project" value="UniProtKB-SubCell"/>
</dbReference>
<evidence type="ECO:0000313" key="11">
    <source>
        <dbReference type="EMBL" id="TIA87456.1"/>
    </source>
</evidence>
<feature type="region of interest" description="Disordered" evidence="9">
    <location>
        <begin position="732"/>
        <end position="765"/>
    </location>
</feature>
<dbReference type="SUPFAM" id="SSF52540">
    <property type="entry name" value="P-loop containing nucleoside triphosphate hydrolases"/>
    <property type="match status" value="1"/>
</dbReference>
<dbReference type="InterPro" id="IPR003959">
    <property type="entry name" value="ATPase_AAA_core"/>
</dbReference>
<keyword evidence="2" id="KW-0235">DNA replication</keyword>
<evidence type="ECO:0000256" key="8">
    <source>
        <dbReference type="ARBA" id="ARBA00043975"/>
    </source>
</evidence>
<dbReference type="PANTHER" id="PTHR46765">
    <property type="entry name" value="P-LOOP CONTAINING NUCLEOSIDE TRIPHOSPHATE HYDROLASES SUPERFAMILY PROTEIN"/>
    <property type="match status" value="1"/>
</dbReference>
<organism evidence="11 12">
    <name type="scientific">Wallemia hederae</name>
    <dbReference type="NCBI Taxonomy" id="1540922"/>
    <lineage>
        <taxon>Eukaryota</taxon>
        <taxon>Fungi</taxon>
        <taxon>Dikarya</taxon>
        <taxon>Basidiomycota</taxon>
        <taxon>Wallemiomycotina</taxon>
        <taxon>Wallemiomycetes</taxon>
        <taxon>Wallemiales</taxon>
        <taxon>Wallemiaceae</taxon>
        <taxon>Wallemia</taxon>
    </lineage>
</organism>
<dbReference type="InterPro" id="IPR003593">
    <property type="entry name" value="AAA+_ATPase"/>
</dbReference>
<keyword evidence="7" id="KW-0131">Cell cycle</keyword>
<dbReference type="InterPro" id="IPR047854">
    <property type="entry name" value="RFC_lid"/>
</dbReference>
<keyword evidence="6" id="KW-0539">Nucleus</keyword>
<evidence type="ECO:0000256" key="6">
    <source>
        <dbReference type="ARBA" id="ARBA00023242"/>
    </source>
</evidence>